<dbReference type="SUPFAM" id="SSF53383">
    <property type="entry name" value="PLP-dependent transferases"/>
    <property type="match status" value="1"/>
</dbReference>
<dbReference type="InterPro" id="IPR052357">
    <property type="entry name" value="Orn_Lys_Arg_decarboxylase-I"/>
</dbReference>
<organism evidence="8 9">
    <name type="scientific">Peptoclostridium litorale DSM 5388</name>
    <dbReference type="NCBI Taxonomy" id="1121324"/>
    <lineage>
        <taxon>Bacteria</taxon>
        <taxon>Bacillati</taxon>
        <taxon>Bacillota</taxon>
        <taxon>Clostridia</taxon>
        <taxon>Peptostreptococcales</taxon>
        <taxon>Peptoclostridiaceae</taxon>
        <taxon>Peptoclostridium</taxon>
    </lineage>
</organism>
<evidence type="ECO:0000259" key="7">
    <source>
        <dbReference type="Pfam" id="PF03711"/>
    </source>
</evidence>
<evidence type="ECO:0000256" key="5">
    <source>
        <dbReference type="ARBA" id="ARBA00023239"/>
    </source>
</evidence>
<proteinExistence type="inferred from homology"/>
<dbReference type="InterPro" id="IPR036633">
    <property type="entry name" value="Prn/Lys/Arg_de-COase_C_sf"/>
</dbReference>
<dbReference type="InterPro" id="IPR000310">
    <property type="entry name" value="Orn/Lys/Arg_deCO2ase_major_dom"/>
</dbReference>
<dbReference type="Gene3D" id="3.90.105.10">
    <property type="entry name" value="Molybdopterin biosynthesis moea protein, domain 2"/>
    <property type="match status" value="1"/>
</dbReference>
<comment type="caution">
    <text evidence="8">The sequence shown here is derived from an EMBL/GenBank/DDBJ whole genome shotgun (WGS) entry which is preliminary data.</text>
</comment>
<protein>
    <submittedName>
        <fullName evidence="8">Arginine decarboxylase SpeA</fullName>
        <ecNumber evidence="8">4.1.1.19</ecNumber>
    </submittedName>
</protein>
<keyword evidence="5 8" id="KW-0456">Lyase</keyword>
<dbReference type="PANTHER" id="PTHR43277">
    <property type="entry name" value="ARGININE DECARBOXYLASE"/>
    <property type="match status" value="1"/>
</dbReference>
<keyword evidence="3" id="KW-0210">Decarboxylase</keyword>
<comment type="cofactor">
    <cofactor evidence="1">
        <name>pyridoxal 5'-phosphate</name>
        <dbReference type="ChEBI" id="CHEBI:597326"/>
    </cofactor>
</comment>
<dbReference type="GO" id="GO:0008792">
    <property type="term" value="F:arginine decarboxylase activity"/>
    <property type="evidence" value="ECO:0007669"/>
    <property type="project" value="UniProtKB-EC"/>
</dbReference>
<dbReference type="SUPFAM" id="SSF55904">
    <property type="entry name" value="Ornithine decarboxylase C-terminal domain"/>
    <property type="match status" value="1"/>
</dbReference>
<reference evidence="8 9" key="1">
    <citation type="submission" date="2014-03" db="EMBL/GenBank/DDBJ databases">
        <title>Genome sequence of Clostridium litorale W6, DSM 5388.</title>
        <authorList>
            <person name="Poehlein A."/>
            <person name="Jagirdar A."/>
            <person name="Khonsari B."/>
            <person name="Chibani C.M."/>
            <person name="Gutierrez Gutierrez D.A."/>
            <person name="Davydova E."/>
            <person name="Alghaithi H.S."/>
            <person name="Nair K.P."/>
            <person name="Dhamotharan K."/>
            <person name="Chandran L."/>
            <person name="G W."/>
            <person name="Daniel R."/>
        </authorList>
    </citation>
    <scope>NUCLEOTIDE SEQUENCE [LARGE SCALE GENOMIC DNA]</scope>
    <source>
        <strain evidence="8 9">W6</strain>
    </source>
</reference>
<dbReference type="Proteomes" id="UP000027946">
    <property type="component" value="Unassembled WGS sequence"/>
</dbReference>
<dbReference type="eggNOG" id="COG1982">
    <property type="taxonomic scope" value="Bacteria"/>
</dbReference>
<dbReference type="OrthoDB" id="9815233at2"/>
<evidence type="ECO:0000256" key="2">
    <source>
        <dbReference type="ARBA" id="ARBA00010671"/>
    </source>
</evidence>
<dbReference type="PANTHER" id="PTHR43277:SF4">
    <property type="entry name" value="ARGININE DECARBOXYLASE"/>
    <property type="match status" value="1"/>
</dbReference>
<dbReference type="InterPro" id="IPR015424">
    <property type="entry name" value="PyrdxlP-dep_Trfase"/>
</dbReference>
<dbReference type="EC" id="4.1.1.19" evidence="8"/>
<keyword evidence="9" id="KW-1185">Reference proteome</keyword>
<feature type="domain" description="Orn/Lys/Arg decarboxylase C-terminal" evidence="7">
    <location>
        <begin position="391"/>
        <end position="458"/>
    </location>
</feature>
<gene>
    <name evidence="8" type="primary">speA</name>
    <name evidence="8" type="ORF">CLIT_13c00030</name>
</gene>
<dbReference type="Gene3D" id="3.40.640.10">
    <property type="entry name" value="Type I PLP-dependent aspartate aminotransferase-like (Major domain)"/>
    <property type="match status" value="1"/>
</dbReference>
<dbReference type="Pfam" id="PF03711">
    <property type="entry name" value="OKR_DC_1_C"/>
    <property type="match status" value="1"/>
</dbReference>
<evidence type="ECO:0000313" key="9">
    <source>
        <dbReference type="Proteomes" id="UP000027946"/>
    </source>
</evidence>
<dbReference type="EMBL" id="JJMM01000013">
    <property type="protein sequence ID" value="KDR94681.1"/>
    <property type="molecule type" value="Genomic_DNA"/>
</dbReference>
<evidence type="ECO:0000313" key="8">
    <source>
        <dbReference type="EMBL" id="KDR94681.1"/>
    </source>
</evidence>
<evidence type="ECO:0000256" key="4">
    <source>
        <dbReference type="ARBA" id="ARBA00022898"/>
    </source>
</evidence>
<comment type="similarity">
    <text evidence="2">Belongs to the Orn/Lys/Arg decarboxylase class-I family.</text>
</comment>
<dbReference type="AlphaFoldDB" id="A0A069RCE4"/>
<evidence type="ECO:0000256" key="1">
    <source>
        <dbReference type="ARBA" id="ARBA00001933"/>
    </source>
</evidence>
<accession>A0A069RCE4</accession>
<dbReference type="Pfam" id="PF01276">
    <property type="entry name" value="OKR_DC_1"/>
    <property type="match status" value="1"/>
</dbReference>
<dbReference type="InterPro" id="IPR015421">
    <property type="entry name" value="PyrdxlP-dep_Trfase_major"/>
</dbReference>
<sequence length="474" mass="52662">MESNFLANRLFEIKNANMASFHVPGHKNGKLYERLGLYEYVQNLHVMDTTEIEGTDNLHSPSDVIKKAQERASRAFGSDKSFFLVNGTTCGIQAAIMASVKPGEKLIMDRSSHMSAFNACIMGQISTAYIDSKTDEKNAIPLPSLAEDVRYAIQKNRDAKAVYITSPTYYGDVADIEQISQMAHENGMILIVDSAHGSHLELSENLPKGPIASGADICIFSLHKTLSAFTQSSIMHISGGRADVSAIKRFLAMIHSSSPSYILMSSIDVCMGIYEQYGKELMRELLQNIEIIESFLKKAKRLSLYEGYSHGFDRTKIFINTLETGFSGYEIEKVLRKDYGIQIEFATPYGIMIVSSIGNDRSDFNRLKDALKGIEQGKGPLPVQSFSGYPQEPAVKEMEMFEAFYAQRENALFENATGKTSGEYIIPYPPGIPLVVPGEIIRSEVIDYIKTSKAHGMNIKGIKDSRCKSIEIIK</sequence>
<dbReference type="RefSeq" id="WP_038265704.1">
    <property type="nucleotide sequence ID" value="NZ_FSRH01000017.1"/>
</dbReference>
<dbReference type="InterPro" id="IPR008286">
    <property type="entry name" value="Prn/Lys/Arg_de-COase_C"/>
</dbReference>
<evidence type="ECO:0000259" key="6">
    <source>
        <dbReference type="Pfam" id="PF01276"/>
    </source>
</evidence>
<dbReference type="STRING" id="1121324.CLIT_13c00030"/>
<evidence type="ECO:0000256" key="3">
    <source>
        <dbReference type="ARBA" id="ARBA00022793"/>
    </source>
</evidence>
<name>A0A069RCE4_PEPLI</name>
<keyword evidence="4" id="KW-0663">Pyridoxal phosphate</keyword>
<feature type="domain" description="Orn/Lys/Arg decarboxylases family 1 pyridoxal-P attachment site" evidence="6">
    <location>
        <begin position="8"/>
        <end position="298"/>
    </location>
</feature>